<gene>
    <name evidence="4" type="ORF">MNB_SV-4-421</name>
</gene>
<dbReference type="CDD" id="cd01949">
    <property type="entry name" value="GGDEF"/>
    <property type="match status" value="1"/>
</dbReference>
<dbReference type="NCBIfam" id="TIGR00229">
    <property type="entry name" value="sensory_box"/>
    <property type="match status" value="1"/>
</dbReference>
<dbReference type="PANTHER" id="PTHR44757">
    <property type="entry name" value="DIGUANYLATE CYCLASE DGCP"/>
    <property type="match status" value="1"/>
</dbReference>
<accession>A0A1W1EAB3</accession>
<dbReference type="CDD" id="cd01948">
    <property type="entry name" value="EAL"/>
    <property type="match status" value="1"/>
</dbReference>
<dbReference type="SUPFAM" id="SSF55785">
    <property type="entry name" value="PYP-like sensor domain (PAS domain)"/>
    <property type="match status" value="1"/>
</dbReference>
<dbReference type="Gene3D" id="3.30.70.270">
    <property type="match status" value="1"/>
</dbReference>
<reference evidence="4" key="1">
    <citation type="submission" date="2016-10" db="EMBL/GenBank/DDBJ databases">
        <authorList>
            <person name="de Groot N.N."/>
        </authorList>
    </citation>
    <scope>NUCLEOTIDE SEQUENCE</scope>
</reference>
<dbReference type="CDD" id="cd00130">
    <property type="entry name" value="PAS"/>
    <property type="match status" value="1"/>
</dbReference>
<evidence type="ECO:0000313" key="4">
    <source>
        <dbReference type="EMBL" id="SFV90868.1"/>
    </source>
</evidence>
<dbReference type="InterPro" id="IPR001633">
    <property type="entry name" value="EAL_dom"/>
</dbReference>
<dbReference type="FunFam" id="3.30.70.270:FF:000001">
    <property type="entry name" value="Diguanylate cyclase domain protein"/>
    <property type="match status" value="1"/>
</dbReference>
<dbReference type="InterPro" id="IPR000160">
    <property type="entry name" value="GGDEF_dom"/>
</dbReference>
<organism evidence="4">
    <name type="scientific">hydrothermal vent metagenome</name>
    <dbReference type="NCBI Taxonomy" id="652676"/>
    <lineage>
        <taxon>unclassified sequences</taxon>
        <taxon>metagenomes</taxon>
        <taxon>ecological metagenomes</taxon>
    </lineage>
</organism>
<dbReference type="SMART" id="SM00052">
    <property type="entry name" value="EAL"/>
    <property type="match status" value="1"/>
</dbReference>
<protein>
    <submittedName>
        <fullName evidence="4">Diguanylate cyclase/phosphodiesterase (GGDEF &amp; EAL domains) with PAS/PAC sensor(S)</fullName>
    </submittedName>
</protein>
<dbReference type="Pfam" id="PF13426">
    <property type="entry name" value="PAS_9"/>
    <property type="match status" value="1"/>
</dbReference>
<dbReference type="InterPro" id="IPR035965">
    <property type="entry name" value="PAS-like_dom_sf"/>
</dbReference>
<dbReference type="EMBL" id="FPIB01000026">
    <property type="protein sequence ID" value="SFV90868.1"/>
    <property type="molecule type" value="Genomic_DNA"/>
</dbReference>
<dbReference type="SUPFAM" id="SSF141868">
    <property type="entry name" value="EAL domain-like"/>
    <property type="match status" value="1"/>
</dbReference>
<dbReference type="SMART" id="SM00086">
    <property type="entry name" value="PAC"/>
    <property type="match status" value="1"/>
</dbReference>
<proteinExistence type="predicted"/>
<dbReference type="InterPro" id="IPR000700">
    <property type="entry name" value="PAS-assoc_C"/>
</dbReference>
<dbReference type="Pfam" id="PF00563">
    <property type="entry name" value="EAL"/>
    <property type="match status" value="1"/>
</dbReference>
<feature type="domain" description="EAL" evidence="2">
    <location>
        <begin position="369"/>
        <end position="624"/>
    </location>
</feature>
<dbReference type="PROSITE" id="PS50113">
    <property type="entry name" value="PAC"/>
    <property type="match status" value="1"/>
</dbReference>
<dbReference type="SMART" id="SM00267">
    <property type="entry name" value="GGDEF"/>
    <property type="match status" value="1"/>
</dbReference>
<dbReference type="InterPro" id="IPR043128">
    <property type="entry name" value="Rev_trsase/Diguanyl_cyclase"/>
</dbReference>
<dbReference type="InterPro" id="IPR001610">
    <property type="entry name" value="PAC"/>
</dbReference>
<dbReference type="InterPro" id="IPR029787">
    <property type="entry name" value="Nucleotide_cyclase"/>
</dbReference>
<dbReference type="PROSITE" id="PS50883">
    <property type="entry name" value="EAL"/>
    <property type="match status" value="1"/>
</dbReference>
<dbReference type="NCBIfam" id="TIGR00254">
    <property type="entry name" value="GGDEF"/>
    <property type="match status" value="1"/>
</dbReference>
<name>A0A1W1EAB3_9ZZZZ</name>
<dbReference type="PROSITE" id="PS50887">
    <property type="entry name" value="GGDEF"/>
    <property type="match status" value="1"/>
</dbReference>
<dbReference type="InterPro" id="IPR035919">
    <property type="entry name" value="EAL_sf"/>
</dbReference>
<feature type="domain" description="PAC" evidence="1">
    <location>
        <begin position="144"/>
        <end position="196"/>
    </location>
</feature>
<dbReference type="Pfam" id="PF00990">
    <property type="entry name" value="GGDEF"/>
    <property type="match status" value="1"/>
</dbReference>
<sequence>MNPRPQYQLYNIGFKGSMDELQAAAFLDEVNKAYDKADRERSEYEKMLALSAKGSKHISELFANRLKKPQVTEKYQKLFLRRQPYYFFYIKNSDGAFLSVSESIEDMLGFTKELFLKKCSALFTDGSYCDLESRLLINRHGYNIPYEIMLKDRNGAVRHLEVMEIPIFDKDENLIQIEGIVRDITEHNNTKHKISNMLYYDALTGISNRLHLEVQMEKLLLENYHKKNRFAVVFIDLDYFKHINDTLGHDIGDELLQKVANSIGKVLNPSDIFARIGGDEFVIIYKNIDSENLTEKIDKVMGVICNPWKIKGYELSISASIGVACYPDDGKSMVDLMKNADIAMYKSKSSGRNNYTFFEESFNQYVHTEMSLIQDMSEGLDKGEFFFHYQPKVLLSTDEVIAAEALIRWQHPKLGLIYPEKFIDLAENTGLILKLGRWVIEEACRTIAWFNRLNIKKKLKLSINISIRQFQHEDMYGVIKAALQKYHVEGSQLSIEITENIMMKNKNEMVKKLNAIKSLNVGISLDDFGTGYSTLSYLDKLSVDELKIDKAFVDAIPKNGDQNILLDTIIAMAKTLNMKVVAEGVEHEYQRKYLAEKLCDIYQEYLFSKPISKEEYADYVKKNEE</sequence>
<evidence type="ECO:0000259" key="2">
    <source>
        <dbReference type="PROSITE" id="PS50883"/>
    </source>
</evidence>
<evidence type="ECO:0000259" key="1">
    <source>
        <dbReference type="PROSITE" id="PS50113"/>
    </source>
</evidence>
<dbReference type="Gene3D" id="3.20.20.450">
    <property type="entry name" value="EAL domain"/>
    <property type="match status" value="1"/>
</dbReference>
<dbReference type="AlphaFoldDB" id="A0A1W1EAB3"/>
<dbReference type="InterPro" id="IPR052155">
    <property type="entry name" value="Biofilm_reg_signaling"/>
</dbReference>
<dbReference type="SUPFAM" id="SSF55073">
    <property type="entry name" value="Nucleotide cyclase"/>
    <property type="match status" value="1"/>
</dbReference>
<dbReference type="PANTHER" id="PTHR44757:SF2">
    <property type="entry name" value="BIOFILM ARCHITECTURE MAINTENANCE PROTEIN MBAA"/>
    <property type="match status" value="1"/>
</dbReference>
<feature type="domain" description="GGDEF" evidence="3">
    <location>
        <begin position="228"/>
        <end position="360"/>
    </location>
</feature>
<evidence type="ECO:0000259" key="3">
    <source>
        <dbReference type="PROSITE" id="PS50887"/>
    </source>
</evidence>
<dbReference type="InterPro" id="IPR000014">
    <property type="entry name" value="PAS"/>
</dbReference>
<dbReference type="Gene3D" id="3.30.450.20">
    <property type="entry name" value="PAS domain"/>
    <property type="match status" value="1"/>
</dbReference>